<reference evidence="2" key="3">
    <citation type="submission" date="2016-02" db="EMBL/GenBank/DDBJ databases">
        <title>Draft genome of pathogenic Streptomyces sp. in Japan.</title>
        <authorList>
            <person name="Tomihama T."/>
            <person name="Ikenaga M."/>
            <person name="Sakai M."/>
            <person name="Okubo T."/>
            <person name="Ikeda S."/>
        </authorList>
    </citation>
    <scope>NUCLEOTIDE SEQUENCE [LARGE SCALE GENOMIC DNA]</scope>
    <source>
        <strain evidence="2">S58</strain>
    </source>
</reference>
<dbReference type="Proteomes" id="UP000067448">
    <property type="component" value="Unassembled WGS sequence"/>
</dbReference>
<protein>
    <submittedName>
        <fullName evidence="1">Uncharacterized protein</fullName>
    </submittedName>
</protein>
<reference evidence="1 2" key="2">
    <citation type="journal article" date="2016" name="Genome Announc.">
        <title>Draft Genome Sequences of Streptomyces scabiei S58, Streptomyces turgidiscabies T45, and Streptomyces acidiscabies a10, the Pathogens of Potato Common Scab, Isolated in Japan.</title>
        <authorList>
            <person name="Tomihama T."/>
            <person name="Nishi Y."/>
            <person name="Sakai M."/>
            <person name="Ikenaga M."/>
            <person name="Okubo T."/>
            <person name="Ikeda S."/>
        </authorList>
    </citation>
    <scope>NUCLEOTIDE SEQUENCE [LARGE SCALE GENOMIC DNA]</scope>
    <source>
        <strain evidence="1 2">S58</strain>
    </source>
</reference>
<dbReference type="EMBL" id="BCMM01000022">
    <property type="protein sequence ID" value="GAQ64325.1"/>
    <property type="molecule type" value="Genomic_DNA"/>
</dbReference>
<dbReference type="OrthoDB" id="3273854at2"/>
<evidence type="ECO:0000313" key="1">
    <source>
        <dbReference type="EMBL" id="GAQ64325.1"/>
    </source>
</evidence>
<gene>
    <name evidence="1" type="ORF">SsS58_04718</name>
</gene>
<proteinExistence type="predicted"/>
<sequence>MPTAAEVLLAALEPLPFPARLTLTARTARRLADAGTLAPFLTELDGHGPYERRLAALAALVGRDAEFLAARLADPDPVVAGYARRAVRELPVPDEAVEAAYDDAPAVLRQRLARLLASGGRTALAERLVARLRAEWGDAEAARLLPACSTPFVARELPALAHAVDGWTRLAVRHPDPVLDHAERALADRAGVQRRDEWWRVHATTVAALAPRRPERVLTLLERYGPSSPPRVLVRALGPLAAVDAERVIAWIAAPVRRAQRHEPLPPPGVVRRLVRAEPSSLIALGRHWLYRGPHFASLMNAMAPGRRAAFVDAVAVGVQNRDVALGALALLPRERRWAEVRRALAESDGTGYWWEDLDTLAHGPFDAARAELVAALGRPDADDRAMAWPLFVTCAALDGSREAVSDLLTVAGRRLRNDRDPVRAAALGALAETPPRVFGPEHVPLLDALAADALEARDASVDTTTALRTLAVRLFVEHATDGEAELRDCALRVLERLTRRVGVPDLGPLHRVLRRGQERQVFDALRPWLDAGADRADFRLLLALAAALGPRARRLPELQACLATALERGDDDTFRAAAELWLAAPRTRDERVARIVALEPSSVVLPPVRRVLARRRTDLLDTLLDTPPPYGRFLPDGARCPLPDLDDSGRWLPRQQRAAVRQAGRAVADDSLPLDERAALIRGASAVPEFGRALALAHTDDPEVVVAEAALGALPRADRPQDTLATLLEHAGGDRARVAVYAAARAARFTAPSELALALGALLTGERPAKVTARKEAVRLAARFLPPRQAVSLLASAFHAPDRHPDVRAAVVRALPPLLGDPQAWRLLDEVADDDTRTVHDALLAVSPWELAETHRRAYATVILGTYGAALARSEGFGGGYAVLRAMGVWCRHAPELAVRIAGIVRDLADRTHWGSAEGVLRELAASELPHPVGGAAPGSVLHDTVAALLAALHTPEGGADALTDRDLPALQRLRSLVSFAYVEGVRPELLEAVADQLAPEPLLVAERAQLLAQSADPTLEPAVLLERLGDLAAALEGAGVTTMVHTAGRLRTFSPHRAHPRAAEALLTAADRFAHDGGAAQGLLASGLVRSTGNALGWPEEWRALLRLLRRHPHADVRHEAYTTLTNRE</sequence>
<evidence type="ECO:0000313" key="2">
    <source>
        <dbReference type="Proteomes" id="UP000067448"/>
    </source>
</evidence>
<dbReference type="SUPFAM" id="SSF48371">
    <property type="entry name" value="ARM repeat"/>
    <property type="match status" value="1"/>
</dbReference>
<dbReference type="InterPro" id="IPR016024">
    <property type="entry name" value="ARM-type_fold"/>
</dbReference>
<dbReference type="AlphaFoldDB" id="A0A117EEP7"/>
<organism evidence="1 2">
    <name type="scientific">Streptomyces scabiei</name>
    <dbReference type="NCBI Taxonomy" id="1930"/>
    <lineage>
        <taxon>Bacteria</taxon>
        <taxon>Bacillati</taxon>
        <taxon>Actinomycetota</taxon>
        <taxon>Actinomycetes</taxon>
        <taxon>Kitasatosporales</taxon>
        <taxon>Streptomycetaceae</taxon>
        <taxon>Streptomyces</taxon>
    </lineage>
</organism>
<name>A0A117EEP7_STRSC</name>
<accession>A0A117EEP7</accession>
<reference evidence="2" key="1">
    <citation type="submission" date="2015-11" db="EMBL/GenBank/DDBJ databases">
        <authorList>
            <consortium name="Cross-ministerial Strategic Innovation Promotion Program (SIP) consortium"/>
            <person name="Tomihama T."/>
            <person name="Ikenaga M."/>
            <person name="Sakai M."/>
            <person name="Okubo T."/>
            <person name="Ikeda S."/>
        </authorList>
    </citation>
    <scope>NUCLEOTIDE SEQUENCE [LARGE SCALE GENOMIC DNA]</scope>
    <source>
        <strain evidence="2">S58</strain>
    </source>
</reference>
<dbReference type="RefSeq" id="WP_059081835.1">
    <property type="nucleotide sequence ID" value="NZ_BCMM01000022.1"/>
</dbReference>
<comment type="caution">
    <text evidence="1">The sequence shown here is derived from an EMBL/GenBank/DDBJ whole genome shotgun (WGS) entry which is preliminary data.</text>
</comment>